<dbReference type="EMBL" id="JAOYFB010000037">
    <property type="protein sequence ID" value="KAK4022736.1"/>
    <property type="molecule type" value="Genomic_DNA"/>
</dbReference>
<keyword evidence="2" id="KW-1185">Reference proteome</keyword>
<organism evidence="1 2">
    <name type="scientific">Daphnia magna</name>
    <dbReference type="NCBI Taxonomy" id="35525"/>
    <lineage>
        <taxon>Eukaryota</taxon>
        <taxon>Metazoa</taxon>
        <taxon>Ecdysozoa</taxon>
        <taxon>Arthropoda</taxon>
        <taxon>Crustacea</taxon>
        <taxon>Branchiopoda</taxon>
        <taxon>Diplostraca</taxon>
        <taxon>Cladocera</taxon>
        <taxon>Anomopoda</taxon>
        <taxon>Daphniidae</taxon>
        <taxon>Daphnia</taxon>
    </lineage>
</organism>
<sequence>MLGTHPPRERESASSVENEIKVIDRLPVASLVDTTPPRPTSVSHLSLQYFLLMDWGDVGGMSEGKEGGGSFPRYSIRRHLRKEWRA</sequence>
<accession>A0ABR0AC80</accession>
<dbReference type="Proteomes" id="UP001234178">
    <property type="component" value="Unassembled WGS sequence"/>
</dbReference>
<comment type="caution">
    <text evidence="1">The sequence shown here is derived from an EMBL/GenBank/DDBJ whole genome shotgun (WGS) entry which is preliminary data.</text>
</comment>
<evidence type="ECO:0000313" key="2">
    <source>
        <dbReference type="Proteomes" id="UP001234178"/>
    </source>
</evidence>
<proteinExistence type="predicted"/>
<name>A0ABR0AC80_9CRUS</name>
<protein>
    <submittedName>
        <fullName evidence="1">Uncharacterized protein</fullName>
    </submittedName>
</protein>
<reference evidence="1 2" key="1">
    <citation type="journal article" date="2023" name="Nucleic Acids Res.">
        <title>The hologenome of Daphnia magna reveals possible DNA methylation and microbiome-mediated evolution of the host genome.</title>
        <authorList>
            <person name="Chaturvedi A."/>
            <person name="Li X."/>
            <person name="Dhandapani V."/>
            <person name="Marshall H."/>
            <person name="Kissane S."/>
            <person name="Cuenca-Cambronero M."/>
            <person name="Asole G."/>
            <person name="Calvet F."/>
            <person name="Ruiz-Romero M."/>
            <person name="Marangio P."/>
            <person name="Guigo R."/>
            <person name="Rago D."/>
            <person name="Mirbahai L."/>
            <person name="Eastwood N."/>
            <person name="Colbourne J.K."/>
            <person name="Zhou J."/>
            <person name="Mallon E."/>
            <person name="Orsini L."/>
        </authorList>
    </citation>
    <scope>NUCLEOTIDE SEQUENCE [LARGE SCALE GENOMIC DNA]</scope>
    <source>
        <strain evidence="1">LRV0_1</strain>
    </source>
</reference>
<evidence type="ECO:0000313" key="1">
    <source>
        <dbReference type="EMBL" id="KAK4022736.1"/>
    </source>
</evidence>
<gene>
    <name evidence="1" type="ORF">OUZ56_008186</name>
</gene>